<reference evidence="2 3" key="1">
    <citation type="submission" date="2015-12" db="EMBL/GenBank/DDBJ databases">
        <title>The genome of Folsomia candida.</title>
        <authorList>
            <person name="Faddeeva A."/>
            <person name="Derks M.F."/>
            <person name="Anvar Y."/>
            <person name="Smit S."/>
            <person name="Van Straalen N."/>
            <person name="Roelofs D."/>
        </authorList>
    </citation>
    <scope>NUCLEOTIDE SEQUENCE [LARGE SCALE GENOMIC DNA]</scope>
    <source>
        <strain evidence="2 3">VU population</strain>
        <tissue evidence="2">Whole body</tissue>
    </source>
</reference>
<proteinExistence type="predicted"/>
<keyword evidence="3" id="KW-1185">Reference proteome</keyword>
<keyword evidence="1" id="KW-0472">Membrane</keyword>
<evidence type="ECO:0000313" key="3">
    <source>
        <dbReference type="Proteomes" id="UP000198287"/>
    </source>
</evidence>
<evidence type="ECO:0000313" key="2">
    <source>
        <dbReference type="EMBL" id="OXA47314.1"/>
    </source>
</evidence>
<feature type="transmembrane region" description="Helical" evidence="1">
    <location>
        <begin position="91"/>
        <end position="109"/>
    </location>
</feature>
<dbReference type="EMBL" id="LNIX01000013">
    <property type="protein sequence ID" value="OXA47314.1"/>
    <property type="molecule type" value="Genomic_DNA"/>
</dbReference>
<gene>
    <name evidence="2" type="ORF">Fcan01_17945</name>
</gene>
<feature type="transmembrane region" description="Helical" evidence="1">
    <location>
        <begin position="52"/>
        <end position="71"/>
    </location>
</feature>
<dbReference type="Proteomes" id="UP000198287">
    <property type="component" value="Unassembled WGS sequence"/>
</dbReference>
<feature type="transmembrane region" description="Helical" evidence="1">
    <location>
        <begin position="121"/>
        <end position="146"/>
    </location>
</feature>
<dbReference type="AlphaFoldDB" id="A0A226DR34"/>
<keyword evidence="1" id="KW-1133">Transmembrane helix</keyword>
<evidence type="ECO:0000256" key="1">
    <source>
        <dbReference type="SAM" id="Phobius"/>
    </source>
</evidence>
<name>A0A226DR34_FOLCA</name>
<sequence length="257" mass="28318">MNSLRSKIVIPFHTPFDALRRYAKVSAYGYPQHISWSKDQCEPYPTEGIKAIPAYLVAGVVVLASVHVTWIGVRKVVSFQKDPELQDSTGLTGLVLIMFQCSATAAAAARPHTRQFDFIGAYLNSVVVSISCLPIASGILNLIVPLRYPDSLVLRSVGILPPVTKMVISLVAVLLLAWHCIIMNFGAIIILSNVALMCHSPLAVSKFSTNLDLEIGFLYRYPALSGSSIWKLYVLDVNGTNLSPHIIFRALLYERKF</sequence>
<accession>A0A226DR34</accession>
<organism evidence="2 3">
    <name type="scientific">Folsomia candida</name>
    <name type="common">Springtail</name>
    <dbReference type="NCBI Taxonomy" id="158441"/>
    <lineage>
        <taxon>Eukaryota</taxon>
        <taxon>Metazoa</taxon>
        <taxon>Ecdysozoa</taxon>
        <taxon>Arthropoda</taxon>
        <taxon>Hexapoda</taxon>
        <taxon>Collembola</taxon>
        <taxon>Entomobryomorpha</taxon>
        <taxon>Isotomoidea</taxon>
        <taxon>Isotomidae</taxon>
        <taxon>Proisotominae</taxon>
        <taxon>Folsomia</taxon>
    </lineage>
</organism>
<keyword evidence="1" id="KW-0812">Transmembrane</keyword>
<protein>
    <submittedName>
        <fullName evidence="2">Uncharacterized protein</fullName>
    </submittedName>
</protein>
<feature type="transmembrane region" description="Helical" evidence="1">
    <location>
        <begin position="166"/>
        <end position="191"/>
    </location>
</feature>
<comment type="caution">
    <text evidence="2">The sequence shown here is derived from an EMBL/GenBank/DDBJ whole genome shotgun (WGS) entry which is preliminary data.</text>
</comment>